<protein>
    <submittedName>
        <fullName evidence="6">ATPase</fullName>
    </submittedName>
</protein>
<proteinExistence type="inferred from homology"/>
<gene>
    <name evidence="6" type="ORF">A4G17_09420</name>
</gene>
<feature type="domain" description="Solute-binding protein family 5" evidence="5">
    <location>
        <begin position="274"/>
        <end position="433"/>
    </location>
</feature>
<dbReference type="KEGG" id="fcl:A4G17_09420"/>
<evidence type="ECO:0000259" key="5">
    <source>
        <dbReference type="Pfam" id="PF00496"/>
    </source>
</evidence>
<dbReference type="AlphaFoldDB" id="A0AAE6X6N9"/>
<organism evidence="6 7">
    <name type="scientific">Frederiksenia canicola</name>
    <dbReference type="NCBI Taxonomy" id="123824"/>
    <lineage>
        <taxon>Bacteria</taxon>
        <taxon>Pseudomonadati</taxon>
        <taxon>Pseudomonadota</taxon>
        <taxon>Gammaproteobacteria</taxon>
        <taxon>Pasteurellales</taxon>
        <taxon>Pasteurellaceae</taxon>
        <taxon>Frederiksenia</taxon>
    </lineage>
</organism>
<dbReference type="EMBL" id="CP015029">
    <property type="protein sequence ID" value="QIM65648.1"/>
    <property type="molecule type" value="Genomic_DNA"/>
</dbReference>
<dbReference type="RefSeq" id="WP_123955823.1">
    <property type="nucleotide sequence ID" value="NZ_CP015029.1"/>
</dbReference>
<feature type="domain" description="Solute-binding protein family 5" evidence="5">
    <location>
        <begin position="93"/>
        <end position="229"/>
    </location>
</feature>
<dbReference type="SUPFAM" id="SSF53850">
    <property type="entry name" value="Periplasmic binding protein-like II"/>
    <property type="match status" value="1"/>
</dbReference>
<dbReference type="FunFam" id="3.90.76.10:FF:000001">
    <property type="entry name" value="Oligopeptide ABC transporter substrate-binding protein"/>
    <property type="match status" value="1"/>
</dbReference>
<dbReference type="InterPro" id="IPR030678">
    <property type="entry name" value="Peptide/Ni-bd"/>
</dbReference>
<dbReference type="PANTHER" id="PTHR30290:SF10">
    <property type="entry name" value="PERIPLASMIC OLIGOPEPTIDE-BINDING PROTEIN-RELATED"/>
    <property type="match status" value="1"/>
</dbReference>
<evidence type="ECO:0000313" key="6">
    <source>
        <dbReference type="EMBL" id="QIM65648.1"/>
    </source>
</evidence>
<keyword evidence="3" id="KW-0813">Transport</keyword>
<dbReference type="Gene3D" id="3.40.190.10">
    <property type="entry name" value="Periplasmic binding protein-like II"/>
    <property type="match status" value="2"/>
</dbReference>
<sequence length="512" mass="58433">MMLLSQAVRSVKSFAKNWLYLSACLLVTVSCEQESVTRHQKPLVELHSPTELTRAIYSAHIQLDPHFVKAIADAAPVRDLLLGLMMFNPQGEVVPAIGREFFSEDGKNWLIILDEKAKWSNGEPVTAQDFVASWQRLADPANASPLSPYLNYMGIQNAKAILQGELPPTELGVTALNPTSLQITLHTANFQLPKMLAHLALLPTYQGKKPQPNQAFISNGYYKVRTHEKLLLLLEARFPEQRFQTVRYRLLTTVQNVDRFDLVENPLENYGRDIVHLPKLCNYFYEFNFEDPLLRKKEIRQAIRAMISPSEISRGIGIPIHSVLPKSLAVSDDHHPSSYSAEQLLHQLGFDAHNPLKLTLTHDNHGQHNIIANRMALTLSRSDLFRVQLQAVEWKQLLTKRQQHNFQLIRSGWCGDYSNPVLFLMPFHSTSPDNKSGYANPVVDKLLEQLQQTQTVKERERLITKIVQQLENDVAILPLFQYQRRLTIAPDIRGIDPNNSSEVIYSKDLYRQ</sequence>
<dbReference type="GO" id="GO:1904680">
    <property type="term" value="F:peptide transmembrane transporter activity"/>
    <property type="evidence" value="ECO:0007669"/>
    <property type="project" value="TreeGrafter"/>
</dbReference>
<evidence type="ECO:0000256" key="4">
    <source>
        <dbReference type="ARBA" id="ARBA00022729"/>
    </source>
</evidence>
<dbReference type="GO" id="GO:0030288">
    <property type="term" value="C:outer membrane-bounded periplasmic space"/>
    <property type="evidence" value="ECO:0007669"/>
    <property type="project" value="TreeGrafter"/>
</dbReference>
<keyword evidence="4" id="KW-0732">Signal</keyword>
<dbReference type="PANTHER" id="PTHR30290">
    <property type="entry name" value="PERIPLASMIC BINDING COMPONENT OF ABC TRANSPORTER"/>
    <property type="match status" value="1"/>
</dbReference>
<dbReference type="GO" id="GO:0015833">
    <property type="term" value="P:peptide transport"/>
    <property type="evidence" value="ECO:0007669"/>
    <property type="project" value="TreeGrafter"/>
</dbReference>
<dbReference type="Pfam" id="PF00496">
    <property type="entry name" value="SBP_bac_5"/>
    <property type="match status" value="2"/>
</dbReference>
<evidence type="ECO:0000256" key="3">
    <source>
        <dbReference type="ARBA" id="ARBA00022448"/>
    </source>
</evidence>
<comment type="similarity">
    <text evidence="2">Belongs to the bacterial solute-binding protein 5 family.</text>
</comment>
<dbReference type="Gene3D" id="3.10.105.10">
    <property type="entry name" value="Dipeptide-binding Protein, Domain 3"/>
    <property type="match status" value="1"/>
</dbReference>
<evidence type="ECO:0000313" key="7">
    <source>
        <dbReference type="Proteomes" id="UP000502287"/>
    </source>
</evidence>
<evidence type="ECO:0000256" key="1">
    <source>
        <dbReference type="ARBA" id="ARBA00004196"/>
    </source>
</evidence>
<dbReference type="GO" id="GO:0043190">
    <property type="term" value="C:ATP-binding cassette (ABC) transporter complex"/>
    <property type="evidence" value="ECO:0007669"/>
    <property type="project" value="InterPro"/>
</dbReference>
<dbReference type="CDD" id="cd08504">
    <property type="entry name" value="PBP2_OppA"/>
    <property type="match status" value="1"/>
</dbReference>
<dbReference type="PIRSF" id="PIRSF002741">
    <property type="entry name" value="MppA"/>
    <property type="match status" value="1"/>
</dbReference>
<name>A0AAE6X6N9_9PAST</name>
<comment type="subcellular location">
    <subcellularLocation>
        <location evidence="1">Cell envelope</location>
    </subcellularLocation>
</comment>
<dbReference type="Proteomes" id="UP000502287">
    <property type="component" value="Chromosome"/>
</dbReference>
<evidence type="ECO:0000256" key="2">
    <source>
        <dbReference type="ARBA" id="ARBA00005695"/>
    </source>
</evidence>
<reference evidence="6 7" key="1">
    <citation type="submission" date="2016-03" db="EMBL/GenBank/DDBJ databases">
        <authorList>
            <person name="Hansen M.J."/>
            <person name="Bojesen A.M."/>
            <person name="Planet P."/>
        </authorList>
    </citation>
    <scope>NUCLEOTIDE SEQUENCE [LARGE SCALE GENOMIC DNA]</scope>
    <source>
        <strain evidence="6 7">HPA 21</strain>
    </source>
</reference>
<dbReference type="InterPro" id="IPR039424">
    <property type="entry name" value="SBP_5"/>
</dbReference>
<dbReference type="InterPro" id="IPR000914">
    <property type="entry name" value="SBP_5_dom"/>
</dbReference>
<dbReference type="Gene3D" id="3.90.76.10">
    <property type="entry name" value="Dipeptide-binding Protein, Domain 1"/>
    <property type="match status" value="1"/>
</dbReference>
<accession>A0AAE6X6N9</accession>